<reference evidence="5" key="1">
    <citation type="submission" date="2016-11" db="EMBL/GenBank/DDBJ databases">
        <title>The genome sequence of Colletotrichum cuscutae.</title>
        <authorList>
            <person name="Baroncelli R."/>
        </authorList>
    </citation>
    <scope>NUCLEOTIDE SEQUENCE</scope>
    <source>
        <strain evidence="5">IMI 304802</strain>
    </source>
</reference>
<feature type="compositionally biased region" description="Basic and acidic residues" evidence="1">
    <location>
        <begin position="737"/>
        <end position="747"/>
    </location>
</feature>
<accession>A0AAI9V5Z4</accession>
<feature type="domain" description="DBL homology" evidence="2">
    <location>
        <begin position="925"/>
        <end position="1142"/>
    </location>
</feature>
<feature type="compositionally biased region" description="Basic and acidic residues" evidence="1">
    <location>
        <begin position="1487"/>
        <end position="1502"/>
    </location>
</feature>
<dbReference type="Pfam" id="PF24344">
    <property type="entry name" value="PH_23"/>
    <property type="match status" value="1"/>
</dbReference>
<feature type="region of interest" description="Disordered" evidence="1">
    <location>
        <begin position="330"/>
        <end position="519"/>
    </location>
</feature>
<feature type="region of interest" description="Disordered" evidence="1">
    <location>
        <begin position="564"/>
        <end position="826"/>
    </location>
</feature>
<feature type="compositionally biased region" description="Basic and acidic residues" evidence="1">
    <location>
        <begin position="419"/>
        <end position="434"/>
    </location>
</feature>
<feature type="compositionally biased region" description="Pro residues" evidence="1">
    <location>
        <begin position="1396"/>
        <end position="1413"/>
    </location>
</feature>
<feature type="compositionally biased region" description="Basic and acidic residues" evidence="1">
    <location>
        <begin position="611"/>
        <end position="636"/>
    </location>
</feature>
<name>A0AAI9V5Z4_9PEZI</name>
<proteinExistence type="predicted"/>
<feature type="compositionally biased region" description="Low complexity" evidence="1">
    <location>
        <begin position="76"/>
        <end position="117"/>
    </location>
</feature>
<evidence type="ECO:0000313" key="5">
    <source>
        <dbReference type="EMBL" id="KAK1471585.1"/>
    </source>
</evidence>
<dbReference type="InterPro" id="IPR056223">
    <property type="entry name" value="PH_24"/>
</dbReference>
<feature type="region of interest" description="Disordered" evidence="1">
    <location>
        <begin position="66"/>
        <end position="146"/>
    </location>
</feature>
<comment type="caution">
    <text evidence="5">The sequence shown here is derived from an EMBL/GenBank/DDBJ whole genome shotgun (WGS) entry which is preliminary data.</text>
</comment>
<evidence type="ECO:0000256" key="1">
    <source>
        <dbReference type="SAM" id="MobiDB-lite"/>
    </source>
</evidence>
<dbReference type="Proteomes" id="UP001239213">
    <property type="component" value="Unassembled WGS sequence"/>
</dbReference>
<feature type="compositionally biased region" description="Basic residues" evidence="1">
    <location>
        <begin position="464"/>
        <end position="476"/>
    </location>
</feature>
<feature type="compositionally biased region" description="Low complexity" evidence="1">
    <location>
        <begin position="1714"/>
        <end position="1728"/>
    </location>
</feature>
<evidence type="ECO:0000259" key="2">
    <source>
        <dbReference type="Pfam" id="PF24340"/>
    </source>
</evidence>
<feature type="compositionally biased region" description="Basic and acidic residues" evidence="1">
    <location>
        <begin position="238"/>
        <end position="247"/>
    </location>
</feature>
<sequence length="1928" mass="212763">MSKLRRQHPLVTPAVPAQRSPRLDQLLLHPALPELFLDEKSKSLVCFDMRCLYRLYLGSYIHKTMSPKPPDEKASPDAAPAAAAATTKPSTPATKESNAPPTTPKAAPARPRAATMKKPPEPPTLLADFLRGRPSPQRVAAERKRRMSLDAVKAELRAEMRQAAVAKVQQPGGVRERVNKWQKTNAAAMASADPLAPPSEPTELAFPGDTESVTEEDRVRIKLRQKRMSAPKMSTPKIEVHKDGPADEKDETVEDLPGGDAKLAPKKRVVSDDHWMAQKRKKSPTRAKSPRTKDASPSPTPSPLPKGFVQKTPIQAPISKKIQDWVAKVEMPDPPPVKQHRAAKSTDSLDGSRIQARLKELQERQATLPKKAMDDDGIRVTPIRTKKLDDDGIRVRPLKTPASEGSGVKTPRPQSTGAKSRERSRGGSARHESADEIVVVEEDETAIEVTEDAESSVPATPTRKPSKARKVSHKTKASPPSDDKSWVSTSESAVKTGLDNSDLAPSSLTSAPGAKPLADIPVGFSAFSELDLPLNKTRQKAQRNPSFKAADVLKKVVTGGKKILHDAVEPPRQPVANQPPSIEKWLNGTVDPFVDEPAKKEESPAQAPKRKASESKPVDKTKTQDTRRRSSAEPRQRKPSLPTQTELSESTGLTESTQTTQTTDMTQTTQSTDWTESTLSSTDLSASTENDENVAPRNVEEKPKKKPKTPTSAGAAGLRRRAATRSSPSPAKSVKKPFREILKEAFRGESTGHQTPPSKYISEEERKLELDQEYDSPGEDDESRRTMRRRSSGSSRTYSDRTFTDDWTYDDESSVAPRRKPPTNGVHELSTILGSADTHSTYDSDMTSVLSETTITQTTGLTRSNVSRRRSNKSGLKRRLTKHSDLVSVLSLPDESQVPGSLRSIKPRASVRKAASVRRANARPDTVTTKDLMKEFTDDENLYQRELKTLVDGVVPVLLSTVLHEGSASAVDLFGPESPGRKANSMSKSVVNMGVALEKLKTAHKRASHTDIDRLISWLHTASPIYDSYLDAWRLGFQDLVVNLAPAADRLDDEDSLIGALPRNAEGDVVNEDGERVDVAHLLKRPLLRIRTLVKLTKVLFPTALKRASLTVNQGLHAAVGSYDTLALVGDYDMLQEKAKRRHREESARLADEDAINTDTSRIRNLRTLAPMEAVKIDPKRQVSAKDLFSLSLAHSNGQRLECQVELIHRDLPGANNDKGDLLIRETGSGRRTWLLFPPMPMTVISARRGDAKFELVLMVSGSHNGRHWYELLSLVTDNNDQVEDWLDIVGTSPMPPKERLPVVTEESLPDSPQHRTDIPVGGKLHGSSSRDLSSPELYAPKRSVSSRYHNRGSSMPTTPIRRSPSPDRTPTQDSYDEEDRHRAAPNTTPYRADGAPPPPIHRSLSPKPPKLSPPVDLGGSRVKRRGSSPLKHEYLPSEESSDTTRSVTETDLSESETETESDYTSSESEDDFDDDIPETEVGFSIREPEHQPREEREREREEFIDSFKQESMISQSFVQESMVSESVCSLTPSNSASQAGLHGRKMSASESYTKYIASISYWNEKKGQWKDISLEPCSIQVTAGVIEGYSLVMSPGGEPDIPLVSLELTPLVLLRQSTVVDLEIRSAVKDNCKNKDIGGGNFRFRCPSATECYNLYMAVHHARLNNQKFIQLENEARYQSFGQRPSEDTEDSSSRRRSWFGRKNSYRASTRAPSQSQDGSTPSSSLSATSFLKRLTQGNAFNIARSSIDKQGHSSNNNSLYGSGSSSDGYPRSPSISMYSNSIRSPLSSDNIKIRLHLLVSSNRWEDYGNCIIQIRRPPPGWHQDLRANHGLEKRVTVTTMPKKSDKARIILDAVLGSGCFTPMGSRGIICGIWEEIRDERGEIGVAPKTGGAAGSVKKWCFQCSSASEASWVLRLVHQEVGVELRD</sequence>
<protein>
    <recommendedName>
        <fullName evidence="7">Glucan 4-alpha-glucosidase</fullName>
    </recommendedName>
</protein>
<feature type="region of interest" description="Disordered" evidence="1">
    <location>
        <begin position="1289"/>
        <end position="1502"/>
    </location>
</feature>
<feature type="compositionally biased region" description="Basic and acidic residues" evidence="1">
    <location>
        <begin position="761"/>
        <end position="770"/>
    </location>
</feature>
<evidence type="ECO:0000313" key="6">
    <source>
        <dbReference type="Proteomes" id="UP001239213"/>
    </source>
</evidence>
<dbReference type="InterPro" id="IPR056222">
    <property type="entry name" value="PH_23"/>
</dbReference>
<feature type="region of interest" description="Disordered" evidence="1">
    <location>
        <begin position="186"/>
        <end position="315"/>
    </location>
</feature>
<feature type="region of interest" description="Disordered" evidence="1">
    <location>
        <begin position="1748"/>
        <end position="1774"/>
    </location>
</feature>
<dbReference type="InterPro" id="IPR056416">
    <property type="entry name" value="DH_2_fung"/>
</dbReference>
<dbReference type="Pfam" id="PF24340">
    <property type="entry name" value="DH_2"/>
    <property type="match status" value="1"/>
</dbReference>
<feature type="compositionally biased region" description="Low complexity" evidence="1">
    <location>
        <begin position="1755"/>
        <end position="1774"/>
    </location>
</feature>
<organism evidence="5 6">
    <name type="scientific">Colletotrichum cuscutae</name>
    <dbReference type="NCBI Taxonomy" id="1209917"/>
    <lineage>
        <taxon>Eukaryota</taxon>
        <taxon>Fungi</taxon>
        <taxon>Dikarya</taxon>
        <taxon>Ascomycota</taxon>
        <taxon>Pezizomycotina</taxon>
        <taxon>Sordariomycetes</taxon>
        <taxon>Hypocreomycetidae</taxon>
        <taxon>Glomerellales</taxon>
        <taxon>Glomerellaceae</taxon>
        <taxon>Colletotrichum</taxon>
        <taxon>Colletotrichum acutatum species complex</taxon>
    </lineage>
</organism>
<feature type="compositionally biased region" description="Low complexity" evidence="1">
    <location>
        <begin position="643"/>
        <end position="688"/>
    </location>
</feature>
<dbReference type="EMBL" id="MPDP01000201">
    <property type="protein sequence ID" value="KAK1471585.1"/>
    <property type="molecule type" value="Genomic_DNA"/>
</dbReference>
<feature type="compositionally biased region" description="Acidic residues" evidence="1">
    <location>
        <begin position="771"/>
        <end position="781"/>
    </location>
</feature>
<keyword evidence="6" id="KW-1185">Reference proteome</keyword>
<feature type="region of interest" description="Disordered" evidence="1">
    <location>
        <begin position="1680"/>
        <end position="1728"/>
    </location>
</feature>
<evidence type="ECO:0000259" key="3">
    <source>
        <dbReference type="Pfam" id="PF24344"/>
    </source>
</evidence>
<feature type="compositionally biased region" description="Basic residues" evidence="1">
    <location>
        <begin position="277"/>
        <end position="290"/>
    </location>
</feature>
<evidence type="ECO:0000259" key="4">
    <source>
        <dbReference type="Pfam" id="PF24345"/>
    </source>
</evidence>
<feature type="domain" description="PH" evidence="4">
    <location>
        <begin position="1547"/>
        <end position="1678"/>
    </location>
</feature>
<evidence type="ECO:0008006" key="7">
    <source>
        <dbReference type="Google" id="ProtNLM"/>
    </source>
</evidence>
<feature type="compositionally biased region" description="Polar residues" evidence="1">
    <location>
        <begin position="1344"/>
        <end position="1358"/>
    </location>
</feature>
<feature type="compositionally biased region" description="Acidic residues" evidence="1">
    <location>
        <begin position="1452"/>
        <end position="1479"/>
    </location>
</feature>
<gene>
    <name evidence="5" type="ORF">CCUS01_06069</name>
</gene>
<feature type="domain" description="PH" evidence="3">
    <location>
        <begin position="1157"/>
        <end position="1298"/>
    </location>
</feature>
<dbReference type="Pfam" id="PF24345">
    <property type="entry name" value="PH_24"/>
    <property type="match status" value="1"/>
</dbReference>
<feature type="compositionally biased region" description="Acidic residues" evidence="1">
    <location>
        <begin position="438"/>
        <end position="454"/>
    </location>
</feature>